<dbReference type="GO" id="GO:0046557">
    <property type="term" value="F:glucan endo-1,6-beta-glucosidase activity"/>
    <property type="evidence" value="ECO:0007669"/>
    <property type="project" value="TreeGrafter"/>
</dbReference>
<sequence length="544" mass="61949">MQVILNKLRKHTRRMHQSKFYVQSASGSEEHDDEGLLYHHRKQRGVNLGSWFVIERWITDSPFRCASAPAQSDLDIAKGSHAKEILEHHWDSWITAQDFEWLAAKGINTVRVPIGYYHLCGLDNSILCNTDFHGLEYVFDGAWPRIVSATETAKRYGIGVLFGTHPHLGLVSFHRHLVDLHAAPGKQNEDSHSGTSSPVISFFQSRSNLQLTIRVLCMLVSALRSLRRNHDPPLSNVVGIEVLNEPKPPSHSALQEWYADAIRELRSLDPSLPIYISDAWWPDAYADFVQKLPRTMAPICIDHHLYRCFTGGDISTPAAQHTASFLDPNSETPQTFSRVAAKLEETGGALIVGEWSGGLNPGSLCGPINEHDERTKFIQAQLDLFERHCAGWFFWTYKKERSGDLGWSFRDVFDAGLFPGRVGLFPVKPVSRDPNEWAARKAIRHEHAAGRHRSYWTRYQGHYEHWRFDRGYNQGWEDAYYFLTARVEEHGGSVCELGFKGFWKKKRVGEHAVKEGSSGNLWEFEHGHQQGVDEATSDFQNTYC</sequence>
<dbReference type="HOGENOM" id="CLU_004624_8_2_1"/>
<proteinExistence type="inferred from homology"/>
<evidence type="ECO:0000256" key="2">
    <source>
        <dbReference type="ARBA" id="ARBA00022801"/>
    </source>
</evidence>
<gene>
    <name evidence="6" type="ORF">SCLCIDRAFT_1217200</name>
</gene>
<protein>
    <submittedName>
        <fullName evidence="6">Glycoside hydrolase family 5 protein</fullName>
    </submittedName>
</protein>
<dbReference type="InterPro" id="IPR050386">
    <property type="entry name" value="Glycosyl_hydrolase_5"/>
</dbReference>
<keyword evidence="2 4" id="KW-0378">Hydrolase</keyword>
<dbReference type="OrthoDB" id="1887033at2759"/>
<evidence type="ECO:0000259" key="5">
    <source>
        <dbReference type="Pfam" id="PF00150"/>
    </source>
</evidence>
<accession>A0A0C3DVI1</accession>
<dbReference type="GO" id="GO:0009986">
    <property type="term" value="C:cell surface"/>
    <property type="evidence" value="ECO:0007669"/>
    <property type="project" value="TreeGrafter"/>
</dbReference>
<dbReference type="FunCoup" id="A0A0C3DVI1">
    <property type="interactions" value="7"/>
</dbReference>
<name>A0A0C3DVI1_9AGAM</name>
<feature type="domain" description="Glycoside hydrolase family 5" evidence="5">
    <location>
        <begin position="86"/>
        <end position="399"/>
    </location>
</feature>
<keyword evidence="3 4" id="KW-0326">Glycosidase</keyword>
<organism evidence="6 7">
    <name type="scientific">Scleroderma citrinum Foug A</name>
    <dbReference type="NCBI Taxonomy" id="1036808"/>
    <lineage>
        <taxon>Eukaryota</taxon>
        <taxon>Fungi</taxon>
        <taxon>Dikarya</taxon>
        <taxon>Basidiomycota</taxon>
        <taxon>Agaricomycotina</taxon>
        <taxon>Agaricomycetes</taxon>
        <taxon>Agaricomycetidae</taxon>
        <taxon>Boletales</taxon>
        <taxon>Sclerodermatineae</taxon>
        <taxon>Sclerodermataceae</taxon>
        <taxon>Scleroderma</taxon>
    </lineage>
</organism>
<dbReference type="Gene3D" id="3.20.20.80">
    <property type="entry name" value="Glycosidases"/>
    <property type="match status" value="1"/>
</dbReference>
<dbReference type="STRING" id="1036808.A0A0C3DVI1"/>
<evidence type="ECO:0000256" key="4">
    <source>
        <dbReference type="RuleBase" id="RU361153"/>
    </source>
</evidence>
<dbReference type="PANTHER" id="PTHR31297:SF43">
    <property type="entry name" value="GLUCAN 1,3-BETA-GLUCOSIDASE 3"/>
    <property type="match status" value="1"/>
</dbReference>
<dbReference type="GO" id="GO:0009251">
    <property type="term" value="P:glucan catabolic process"/>
    <property type="evidence" value="ECO:0007669"/>
    <property type="project" value="TreeGrafter"/>
</dbReference>
<evidence type="ECO:0000313" key="6">
    <source>
        <dbReference type="EMBL" id="KIM59961.1"/>
    </source>
</evidence>
<dbReference type="AlphaFoldDB" id="A0A0C3DVI1"/>
<dbReference type="Proteomes" id="UP000053989">
    <property type="component" value="Unassembled WGS sequence"/>
</dbReference>
<dbReference type="EMBL" id="KN822067">
    <property type="protein sequence ID" value="KIM59961.1"/>
    <property type="molecule type" value="Genomic_DNA"/>
</dbReference>
<dbReference type="Pfam" id="PF00150">
    <property type="entry name" value="Cellulase"/>
    <property type="match status" value="1"/>
</dbReference>
<dbReference type="SUPFAM" id="SSF51445">
    <property type="entry name" value="(Trans)glycosidases"/>
    <property type="match status" value="1"/>
</dbReference>
<dbReference type="PANTHER" id="PTHR31297">
    <property type="entry name" value="GLUCAN ENDO-1,6-BETA-GLUCOSIDASE B"/>
    <property type="match status" value="1"/>
</dbReference>
<evidence type="ECO:0000313" key="7">
    <source>
        <dbReference type="Proteomes" id="UP000053989"/>
    </source>
</evidence>
<dbReference type="InterPro" id="IPR001547">
    <property type="entry name" value="Glyco_hydro_5"/>
</dbReference>
<dbReference type="InterPro" id="IPR017853">
    <property type="entry name" value="GH"/>
</dbReference>
<evidence type="ECO:0000256" key="3">
    <source>
        <dbReference type="ARBA" id="ARBA00023295"/>
    </source>
</evidence>
<reference evidence="7" key="2">
    <citation type="submission" date="2015-01" db="EMBL/GenBank/DDBJ databases">
        <title>Evolutionary Origins and Diversification of the Mycorrhizal Mutualists.</title>
        <authorList>
            <consortium name="DOE Joint Genome Institute"/>
            <consortium name="Mycorrhizal Genomics Consortium"/>
            <person name="Kohler A."/>
            <person name="Kuo A."/>
            <person name="Nagy L.G."/>
            <person name="Floudas D."/>
            <person name="Copeland A."/>
            <person name="Barry K.W."/>
            <person name="Cichocki N."/>
            <person name="Veneault-Fourrey C."/>
            <person name="LaButti K."/>
            <person name="Lindquist E.A."/>
            <person name="Lipzen A."/>
            <person name="Lundell T."/>
            <person name="Morin E."/>
            <person name="Murat C."/>
            <person name="Riley R."/>
            <person name="Ohm R."/>
            <person name="Sun H."/>
            <person name="Tunlid A."/>
            <person name="Henrissat B."/>
            <person name="Grigoriev I.V."/>
            <person name="Hibbett D.S."/>
            <person name="Martin F."/>
        </authorList>
    </citation>
    <scope>NUCLEOTIDE SEQUENCE [LARGE SCALE GENOMIC DNA]</scope>
    <source>
        <strain evidence="7">Foug A</strain>
    </source>
</reference>
<comment type="similarity">
    <text evidence="1 4">Belongs to the glycosyl hydrolase 5 (cellulase A) family.</text>
</comment>
<dbReference type="GO" id="GO:0005576">
    <property type="term" value="C:extracellular region"/>
    <property type="evidence" value="ECO:0007669"/>
    <property type="project" value="TreeGrafter"/>
</dbReference>
<evidence type="ECO:0000256" key="1">
    <source>
        <dbReference type="ARBA" id="ARBA00005641"/>
    </source>
</evidence>
<dbReference type="InParanoid" id="A0A0C3DVI1"/>
<reference evidence="6 7" key="1">
    <citation type="submission" date="2014-04" db="EMBL/GenBank/DDBJ databases">
        <authorList>
            <consortium name="DOE Joint Genome Institute"/>
            <person name="Kuo A."/>
            <person name="Kohler A."/>
            <person name="Nagy L.G."/>
            <person name="Floudas D."/>
            <person name="Copeland A."/>
            <person name="Barry K.W."/>
            <person name="Cichocki N."/>
            <person name="Veneault-Fourrey C."/>
            <person name="LaButti K."/>
            <person name="Lindquist E.A."/>
            <person name="Lipzen A."/>
            <person name="Lundell T."/>
            <person name="Morin E."/>
            <person name="Murat C."/>
            <person name="Sun H."/>
            <person name="Tunlid A."/>
            <person name="Henrissat B."/>
            <person name="Grigoriev I.V."/>
            <person name="Hibbett D.S."/>
            <person name="Martin F."/>
            <person name="Nordberg H.P."/>
            <person name="Cantor M.N."/>
            <person name="Hua S.X."/>
        </authorList>
    </citation>
    <scope>NUCLEOTIDE SEQUENCE [LARGE SCALE GENOMIC DNA]</scope>
    <source>
        <strain evidence="6 7">Foug A</strain>
    </source>
</reference>
<keyword evidence="7" id="KW-1185">Reference proteome</keyword>